<dbReference type="InterPro" id="IPR025644">
    <property type="entry name" value="DUF4344"/>
</dbReference>
<name>A0A7J0BXB2_9BACT</name>
<feature type="chain" id="PRO_5029778450" description="Metallopeptidase DUF4344" evidence="2">
    <location>
        <begin position="22"/>
        <end position="277"/>
    </location>
</feature>
<dbReference type="EMBL" id="BLVP01000008">
    <property type="protein sequence ID" value="GFM37624.1"/>
    <property type="molecule type" value="Genomic_DNA"/>
</dbReference>
<sequence length="277" mass="30606">MRSVSFPLILIALLLAAPAFSAQRGSVRVTYERADREEARIVQLLRENNIGREVARVINDLNCLPHDVVIRFGTQEGPQYAPALHNRPAEIHFPYAFVIELQNLFARNGYTDSPQALEQATLDAVLHTLFHEIGHAIIDMLNISVTGGEEDAVDSLAAILLIESYENGGDIALNAADAFSLFAAEREELGEWPQGIPEPEGQTSGQTPGQSSAMLDAMTEHSLDQHRFEAIACLIYGSNPERYTFIAEDLALTDMDAASCVENYAKQAEYWFSLLQQ</sequence>
<feature type="compositionally biased region" description="Polar residues" evidence="1">
    <location>
        <begin position="201"/>
        <end position="212"/>
    </location>
</feature>
<evidence type="ECO:0000313" key="3">
    <source>
        <dbReference type="EMBL" id="GFM37624.1"/>
    </source>
</evidence>
<evidence type="ECO:0008006" key="5">
    <source>
        <dbReference type="Google" id="ProtNLM"/>
    </source>
</evidence>
<accession>A0A7J0BXB2</accession>
<reference evidence="3 4" key="1">
    <citation type="submission" date="2020-05" db="EMBL/GenBank/DDBJ databases">
        <title>Draft genome sequence of Desulfovibrio psychrotolerans JS1T.</title>
        <authorList>
            <person name="Ueno A."/>
            <person name="Tamazawa S."/>
            <person name="Tamamura S."/>
            <person name="Murakami T."/>
            <person name="Kiyama T."/>
            <person name="Inomata H."/>
            <person name="Amano Y."/>
            <person name="Miyakawa K."/>
            <person name="Tamaki H."/>
            <person name="Naganuma T."/>
            <person name="Kaneko K."/>
        </authorList>
    </citation>
    <scope>NUCLEOTIDE SEQUENCE [LARGE SCALE GENOMIC DNA]</scope>
    <source>
        <strain evidence="3 4">JS1</strain>
    </source>
</reference>
<evidence type="ECO:0000256" key="2">
    <source>
        <dbReference type="SAM" id="SignalP"/>
    </source>
</evidence>
<dbReference type="Proteomes" id="UP000503820">
    <property type="component" value="Unassembled WGS sequence"/>
</dbReference>
<feature type="region of interest" description="Disordered" evidence="1">
    <location>
        <begin position="192"/>
        <end position="212"/>
    </location>
</feature>
<evidence type="ECO:0000313" key="4">
    <source>
        <dbReference type="Proteomes" id="UP000503820"/>
    </source>
</evidence>
<keyword evidence="4" id="KW-1185">Reference proteome</keyword>
<protein>
    <recommendedName>
        <fullName evidence="5">Metallopeptidase DUF4344</fullName>
    </recommendedName>
</protein>
<evidence type="ECO:0000256" key="1">
    <source>
        <dbReference type="SAM" id="MobiDB-lite"/>
    </source>
</evidence>
<organism evidence="3 4">
    <name type="scientific">Desulfovibrio psychrotolerans</name>
    <dbReference type="NCBI Taxonomy" id="415242"/>
    <lineage>
        <taxon>Bacteria</taxon>
        <taxon>Pseudomonadati</taxon>
        <taxon>Thermodesulfobacteriota</taxon>
        <taxon>Desulfovibrionia</taxon>
        <taxon>Desulfovibrionales</taxon>
        <taxon>Desulfovibrionaceae</taxon>
        <taxon>Desulfovibrio</taxon>
    </lineage>
</organism>
<gene>
    <name evidence="3" type="ORF">DSM19430T_23080</name>
</gene>
<dbReference type="AlphaFoldDB" id="A0A7J0BXB2"/>
<proteinExistence type="predicted"/>
<comment type="caution">
    <text evidence="3">The sequence shown here is derived from an EMBL/GenBank/DDBJ whole genome shotgun (WGS) entry which is preliminary data.</text>
</comment>
<keyword evidence="2" id="KW-0732">Signal</keyword>
<dbReference type="Pfam" id="PF14247">
    <property type="entry name" value="DUF4344"/>
    <property type="match status" value="1"/>
</dbReference>
<feature type="signal peptide" evidence="2">
    <location>
        <begin position="1"/>
        <end position="21"/>
    </location>
</feature>